<evidence type="ECO:0000313" key="10">
    <source>
        <dbReference type="EMBL" id="CDS22187.1"/>
    </source>
</evidence>
<evidence type="ECO:0000256" key="6">
    <source>
        <dbReference type="ARBA" id="ARBA00049117"/>
    </source>
</evidence>
<comment type="catalytic activity">
    <reaction evidence="6">
        <text>GTP + H2O = GDP + phosphate + H(+)</text>
        <dbReference type="Rhea" id="RHEA:19669"/>
        <dbReference type="ChEBI" id="CHEBI:15377"/>
        <dbReference type="ChEBI" id="CHEBI:15378"/>
        <dbReference type="ChEBI" id="CHEBI:37565"/>
        <dbReference type="ChEBI" id="CHEBI:43474"/>
        <dbReference type="ChEBI" id="CHEBI:58189"/>
    </reaction>
    <physiologicalReaction direction="left-to-right" evidence="6">
        <dbReference type="Rhea" id="RHEA:19670"/>
    </physiologicalReaction>
</comment>
<feature type="region of interest" description="Disordered" evidence="7">
    <location>
        <begin position="917"/>
        <end position="943"/>
    </location>
</feature>
<dbReference type="InterPro" id="IPR003008">
    <property type="entry name" value="Tubulin_FtsZ_GTPase"/>
</dbReference>
<feature type="compositionally biased region" description="Basic and acidic residues" evidence="7">
    <location>
        <begin position="473"/>
        <end position="484"/>
    </location>
</feature>
<dbReference type="Proteomes" id="UP000492820">
    <property type="component" value="Unassembled WGS sequence"/>
</dbReference>
<accession>A0A068WX17</accession>
<evidence type="ECO:0000256" key="1">
    <source>
        <dbReference type="ARBA" id="ARBA00009636"/>
    </source>
</evidence>
<reference evidence="10 11" key="1">
    <citation type="journal article" date="2013" name="Nature">
        <title>The genomes of four tapeworm species reveal adaptations to parasitism.</title>
        <authorList>
            <person name="Tsai I.J."/>
            <person name="Zarowiecki M."/>
            <person name="Holroyd N."/>
            <person name="Garciarrubio A."/>
            <person name="Sanchez-Flores A."/>
            <person name="Brooks K.L."/>
            <person name="Tracey A."/>
            <person name="Bobes R.J."/>
            <person name="Fragoso G."/>
            <person name="Sciutto E."/>
            <person name="Aslett M."/>
            <person name="Beasley H."/>
            <person name="Bennett H.M."/>
            <person name="Cai J."/>
            <person name="Camicia F."/>
            <person name="Clark R."/>
            <person name="Cucher M."/>
            <person name="De Silva N."/>
            <person name="Day T.A."/>
            <person name="Deplazes P."/>
            <person name="Estrada K."/>
            <person name="Fernandez C."/>
            <person name="Holland P.W."/>
            <person name="Hou J."/>
            <person name="Hu S."/>
            <person name="Huckvale T."/>
            <person name="Hung S.S."/>
            <person name="Kamenetzky L."/>
            <person name="Keane J.A."/>
            <person name="Kiss F."/>
            <person name="Koziol U."/>
            <person name="Lambert O."/>
            <person name="Liu K."/>
            <person name="Luo X."/>
            <person name="Luo Y."/>
            <person name="Macchiaroli N."/>
            <person name="Nichol S."/>
            <person name="Paps J."/>
            <person name="Parkinson J."/>
            <person name="Pouchkina-Stantcheva N."/>
            <person name="Riddiford N."/>
            <person name="Rosenzvit M."/>
            <person name="Salinas G."/>
            <person name="Wasmuth J.D."/>
            <person name="Zamanian M."/>
            <person name="Zheng Y."/>
            <person name="Cai X."/>
            <person name="Soberon X."/>
            <person name="Olson P.D."/>
            <person name="Laclette J.P."/>
            <person name="Brehm K."/>
            <person name="Berriman M."/>
            <person name="Garciarrubio A."/>
            <person name="Bobes R.J."/>
            <person name="Fragoso G."/>
            <person name="Sanchez-Flores A."/>
            <person name="Estrada K."/>
            <person name="Cevallos M.A."/>
            <person name="Morett E."/>
            <person name="Gonzalez V."/>
            <person name="Portillo T."/>
            <person name="Ochoa-Leyva A."/>
            <person name="Jose M.V."/>
            <person name="Sciutto E."/>
            <person name="Landa A."/>
            <person name="Jimenez L."/>
            <person name="Valdes V."/>
            <person name="Carrero J.C."/>
            <person name="Larralde C."/>
            <person name="Morales-Montor J."/>
            <person name="Limon-Lason J."/>
            <person name="Soberon X."/>
            <person name="Laclette J.P."/>
        </authorList>
    </citation>
    <scope>NUCLEOTIDE SEQUENCE [LARGE SCALE GENOMIC DNA]</scope>
</reference>
<dbReference type="Gene3D" id="1.10.287.600">
    <property type="entry name" value="Helix hairpin bin"/>
    <property type="match status" value="1"/>
</dbReference>
<reference evidence="12" key="3">
    <citation type="submission" date="2020-10" db="UniProtKB">
        <authorList>
            <consortium name="WormBaseParasite"/>
        </authorList>
    </citation>
    <scope>IDENTIFICATION</scope>
</reference>
<sequence length="943" mass="105995">MHGELVQIFVGQGGAQIADACWELFTQEHFITPSGEPSACLCGQEQGDCDGSAFFSLTQRGFFVPRTLIVDTEPSVLDEIRMGVYRNLFQPSSLISGCEDSASNFARGYYGAPCSLIDASYNSIRRLAEACDLLHGIIFYRTYGGGTGSGLGCRLLQYAADEFCKISRMDFGVIPGVTLSSGPVEPYNAVLATQVPVEHVNLVSLVDNMALQRICSCLLKIYKPSFTSLNRILAQCMSGLTSTFRFPGPTTITMMDLYTNLVPYPDAHFAMIGFAPLFDLETACKGQVDTTQLTESVFAPENQLVHQHEEEVNMYLTCCLFYRGNASVRDVNTCIDEMRSSNRLPFVDWCPTGFKVGISYQPMTTIEASRIGPSDTSVMALHNSTLFRTPLHELTQAVETLLKRNAFLHWYKAEGLESDEIENALGGLKKLEADYNSFINTSLERKFSNERMGKSCPLVQSKVNGEEGMNCEQETKSPCCEKSDSPSSMKRQRINPFCRKEFDKNYQPPQESSRRSPHILKRVKGQSHDAAPIAKIAVVRGNLPGTPKSRNSGCPAKDYTKVMDREASPEAFEPTTCSQKTCTRSSQTMRCPKECDGRCKTERETPSQENSTDYESEQERSSRCRRRRREWEYNFRKYLRDEPSYDEDANSGPFDTDLHCQRRMAPGCWATKQREEIEEDRTRNPSAKRPACGSFTPSPPQYLQKCSISYQNGRECYESSLREALEIIDKAYEASRCKSEMSDEEPESVIEANYDSCDTDSASQSDICRNNYKNETAPRVPKQRFCRRRSPGYSYRNDKGRHNVEVNTDETKRQNYLRQFSPTPLPEDTSSTSMNLSVPSSSLSSLSKLRNFLAVHSPKCLRKAQGSHSSSMSTTANLATSALLNEEIVRELERSVKSELSSVLDALGHVVIPPSCTPATGTNQHHHRHHHYHHHNRFKHTRS</sequence>
<dbReference type="OrthoDB" id="6233924at2759"/>
<feature type="compositionally biased region" description="Basic residues" evidence="7">
    <location>
        <begin position="924"/>
        <end position="943"/>
    </location>
</feature>
<keyword evidence="5" id="KW-0342">GTP-binding</keyword>
<evidence type="ECO:0000256" key="2">
    <source>
        <dbReference type="ARBA" id="ARBA00022701"/>
    </source>
</evidence>
<dbReference type="GO" id="GO:0005200">
    <property type="term" value="F:structural constituent of cytoskeleton"/>
    <property type="evidence" value="ECO:0007669"/>
    <property type="project" value="InterPro"/>
</dbReference>
<proteinExistence type="inferred from homology"/>
<feature type="region of interest" description="Disordered" evidence="7">
    <location>
        <begin position="675"/>
        <end position="694"/>
    </location>
</feature>
<keyword evidence="3" id="KW-0547">Nucleotide-binding</keyword>
<dbReference type="InterPro" id="IPR037103">
    <property type="entry name" value="Tubulin/FtsZ-like_C"/>
</dbReference>
<dbReference type="GO" id="GO:0005874">
    <property type="term" value="C:microtubule"/>
    <property type="evidence" value="ECO:0007669"/>
    <property type="project" value="UniProtKB-KW"/>
</dbReference>
<evidence type="ECO:0000259" key="8">
    <source>
        <dbReference type="SMART" id="SM00864"/>
    </source>
</evidence>
<dbReference type="InterPro" id="IPR017975">
    <property type="entry name" value="Tubulin_CS"/>
</dbReference>
<dbReference type="PRINTS" id="PR01162">
    <property type="entry name" value="ALPHATUBULIN"/>
</dbReference>
<dbReference type="InterPro" id="IPR018316">
    <property type="entry name" value="Tubulin/FtsZ_2-layer-sand-dom"/>
</dbReference>
<dbReference type="InterPro" id="IPR002452">
    <property type="entry name" value="Alpha_tubulin"/>
</dbReference>
<dbReference type="GO" id="GO:0016787">
    <property type="term" value="F:hydrolase activity"/>
    <property type="evidence" value="ECO:0007669"/>
    <property type="project" value="UniProtKB-KW"/>
</dbReference>
<feature type="region of interest" description="Disordered" evidence="7">
    <location>
        <begin position="470"/>
        <end position="491"/>
    </location>
</feature>
<dbReference type="PANTHER" id="PTHR11588">
    <property type="entry name" value="TUBULIN"/>
    <property type="match status" value="1"/>
</dbReference>
<feature type="domain" description="Tubulin/FtsZ GTPase" evidence="8">
    <location>
        <begin position="51"/>
        <end position="248"/>
    </location>
</feature>
<feature type="compositionally biased region" description="Basic and acidic residues" evidence="7">
    <location>
        <begin position="591"/>
        <end position="606"/>
    </location>
</feature>
<dbReference type="CDD" id="cd02186">
    <property type="entry name" value="alpha_tubulin"/>
    <property type="match status" value="1"/>
</dbReference>
<dbReference type="WBParaSite" id="EgrG_000339900">
    <property type="protein sequence ID" value="EgrG_000339900"/>
    <property type="gene ID" value="EgrG_000339900"/>
</dbReference>
<dbReference type="Pfam" id="PF03953">
    <property type="entry name" value="Tubulin_C"/>
    <property type="match status" value="1"/>
</dbReference>
<dbReference type="SMART" id="SM00865">
    <property type="entry name" value="Tubulin_C"/>
    <property type="match status" value="1"/>
</dbReference>
<name>A0A068WX17_ECHGR</name>
<comment type="similarity">
    <text evidence="1">Belongs to the tubulin family.</text>
</comment>
<dbReference type="AlphaFoldDB" id="A0A068WX17"/>
<dbReference type="GO" id="GO:0005525">
    <property type="term" value="F:GTP binding"/>
    <property type="evidence" value="ECO:0007669"/>
    <property type="project" value="UniProtKB-KW"/>
</dbReference>
<organism evidence="10">
    <name type="scientific">Echinococcus granulosus</name>
    <name type="common">Hydatid tapeworm</name>
    <dbReference type="NCBI Taxonomy" id="6210"/>
    <lineage>
        <taxon>Eukaryota</taxon>
        <taxon>Metazoa</taxon>
        <taxon>Spiralia</taxon>
        <taxon>Lophotrochozoa</taxon>
        <taxon>Platyhelminthes</taxon>
        <taxon>Cestoda</taxon>
        <taxon>Eucestoda</taxon>
        <taxon>Cyclophyllidea</taxon>
        <taxon>Taeniidae</taxon>
        <taxon>Echinococcus</taxon>
        <taxon>Echinococcus granulosus group</taxon>
    </lineage>
</organism>
<evidence type="ECO:0000256" key="5">
    <source>
        <dbReference type="ARBA" id="ARBA00023134"/>
    </source>
</evidence>
<evidence type="ECO:0000256" key="3">
    <source>
        <dbReference type="ARBA" id="ARBA00022741"/>
    </source>
</evidence>
<dbReference type="Gene3D" id="3.40.50.1440">
    <property type="entry name" value="Tubulin/FtsZ, GTPase domain"/>
    <property type="match status" value="1"/>
</dbReference>
<reference evidence="10" key="2">
    <citation type="submission" date="2014-06" db="EMBL/GenBank/DDBJ databases">
        <authorList>
            <person name="Aslett M."/>
        </authorList>
    </citation>
    <scope>NUCLEOTIDE SEQUENCE</scope>
</reference>
<dbReference type="InterPro" id="IPR008280">
    <property type="entry name" value="Tub_FtsZ_C"/>
</dbReference>
<evidence type="ECO:0000313" key="12">
    <source>
        <dbReference type="WBParaSite" id="EgrG_000339900"/>
    </source>
</evidence>
<dbReference type="SUPFAM" id="SSF52490">
    <property type="entry name" value="Tubulin nucleotide-binding domain-like"/>
    <property type="match status" value="1"/>
</dbReference>
<dbReference type="GO" id="GO:0007017">
    <property type="term" value="P:microtubule-based process"/>
    <property type="evidence" value="ECO:0007669"/>
    <property type="project" value="InterPro"/>
</dbReference>
<feature type="region of interest" description="Disordered" evidence="7">
    <location>
        <begin position="591"/>
        <end position="621"/>
    </location>
</feature>
<keyword evidence="4" id="KW-0378">Hydrolase</keyword>
<dbReference type="PROSITE" id="PS00227">
    <property type="entry name" value="TUBULIN"/>
    <property type="match status" value="1"/>
</dbReference>
<dbReference type="InterPro" id="IPR036525">
    <property type="entry name" value="Tubulin/FtsZ_GTPase_sf"/>
</dbReference>
<dbReference type="PRINTS" id="PR01161">
    <property type="entry name" value="TUBULIN"/>
</dbReference>
<dbReference type="Pfam" id="PF00091">
    <property type="entry name" value="Tubulin"/>
    <property type="match status" value="1"/>
</dbReference>
<dbReference type="SUPFAM" id="SSF55307">
    <property type="entry name" value="Tubulin C-terminal domain-like"/>
    <property type="match status" value="1"/>
</dbReference>
<dbReference type="Gene3D" id="3.30.1330.20">
    <property type="entry name" value="Tubulin/FtsZ, C-terminal domain"/>
    <property type="match status" value="1"/>
</dbReference>
<dbReference type="EMBL" id="LK028586">
    <property type="protein sequence ID" value="CDS22187.1"/>
    <property type="molecule type" value="Genomic_DNA"/>
</dbReference>
<evidence type="ECO:0000313" key="11">
    <source>
        <dbReference type="Proteomes" id="UP000492820"/>
    </source>
</evidence>
<protein>
    <submittedName>
        <fullName evidence="10 12">Tubulin alpha</fullName>
    </submittedName>
</protein>
<dbReference type="InterPro" id="IPR000217">
    <property type="entry name" value="Tubulin"/>
</dbReference>
<evidence type="ECO:0000259" key="9">
    <source>
        <dbReference type="SMART" id="SM00865"/>
    </source>
</evidence>
<feature type="domain" description="Tubulin/FtsZ 2-layer sandwich" evidence="9">
    <location>
        <begin position="254"/>
        <end position="396"/>
    </location>
</feature>
<evidence type="ECO:0000256" key="7">
    <source>
        <dbReference type="SAM" id="MobiDB-lite"/>
    </source>
</evidence>
<keyword evidence="2" id="KW-0493">Microtubule</keyword>
<gene>
    <name evidence="10" type="ORF">EgrG_000339900</name>
</gene>
<dbReference type="SMART" id="SM00864">
    <property type="entry name" value="Tubulin"/>
    <property type="match status" value="1"/>
</dbReference>
<evidence type="ECO:0000256" key="4">
    <source>
        <dbReference type="ARBA" id="ARBA00022801"/>
    </source>
</evidence>
<dbReference type="InterPro" id="IPR023123">
    <property type="entry name" value="Tubulin_C"/>
</dbReference>